<dbReference type="EMBL" id="CAJFCV020000001">
    <property type="protein sequence ID" value="CAG9088969.1"/>
    <property type="molecule type" value="Genomic_DNA"/>
</dbReference>
<dbReference type="EMBL" id="CAJFDI010000001">
    <property type="protein sequence ID" value="CAD5211709.1"/>
    <property type="molecule type" value="Genomic_DNA"/>
</dbReference>
<dbReference type="AlphaFoldDB" id="A0A811K6P1"/>
<evidence type="ECO:0000313" key="2">
    <source>
        <dbReference type="Proteomes" id="UP000659654"/>
    </source>
</evidence>
<dbReference type="Proteomes" id="UP000582659">
    <property type="component" value="Unassembled WGS sequence"/>
</dbReference>
<comment type="caution">
    <text evidence="1">The sequence shown here is derived from an EMBL/GenBank/DDBJ whole genome shotgun (WGS) entry which is preliminary data.</text>
</comment>
<sequence>MRRERIVTKYVAKKSNSTPPRRSRRRNASKCVILGFRLRNERRRIPMGSLQRADEVLVQSVTWIRYWATILETLKPWLCTEFEISCASAMERINWAWKRRII</sequence>
<evidence type="ECO:0000313" key="1">
    <source>
        <dbReference type="EMBL" id="CAD5211709.1"/>
    </source>
</evidence>
<name>A0A811K6P1_BURXY</name>
<accession>A0A811K6P1</accession>
<gene>
    <name evidence="1" type="ORF">BXYJ_LOCUS2564</name>
</gene>
<dbReference type="Proteomes" id="UP000659654">
    <property type="component" value="Unassembled WGS sequence"/>
</dbReference>
<reference evidence="1" key="1">
    <citation type="submission" date="2020-09" db="EMBL/GenBank/DDBJ databases">
        <authorList>
            <person name="Kikuchi T."/>
        </authorList>
    </citation>
    <scope>NUCLEOTIDE SEQUENCE</scope>
    <source>
        <strain evidence="1">Ka4C1</strain>
    </source>
</reference>
<organism evidence="1 2">
    <name type="scientific">Bursaphelenchus xylophilus</name>
    <name type="common">Pinewood nematode worm</name>
    <name type="synonym">Aphelenchoides xylophilus</name>
    <dbReference type="NCBI Taxonomy" id="6326"/>
    <lineage>
        <taxon>Eukaryota</taxon>
        <taxon>Metazoa</taxon>
        <taxon>Ecdysozoa</taxon>
        <taxon>Nematoda</taxon>
        <taxon>Chromadorea</taxon>
        <taxon>Rhabditida</taxon>
        <taxon>Tylenchina</taxon>
        <taxon>Tylenchomorpha</taxon>
        <taxon>Aphelenchoidea</taxon>
        <taxon>Aphelenchoididae</taxon>
        <taxon>Bursaphelenchus</taxon>
    </lineage>
</organism>
<proteinExistence type="predicted"/>
<protein>
    <submittedName>
        <fullName evidence="1">(pine wood nematode) hypothetical protein</fullName>
    </submittedName>
</protein>
<keyword evidence="2" id="KW-1185">Reference proteome</keyword>